<name>A0A3N4YRC1_9MICO</name>
<dbReference type="AlphaFoldDB" id="A0A3N4YRC1"/>
<dbReference type="Proteomes" id="UP000280501">
    <property type="component" value="Unassembled WGS sequence"/>
</dbReference>
<comment type="caution">
    <text evidence="2">The sequence shown here is derived from an EMBL/GenBank/DDBJ whole genome shotgun (WGS) entry which is preliminary data.</text>
</comment>
<proteinExistence type="predicted"/>
<organism evidence="2 3">
    <name type="scientific">Myceligenerans xiligouense</name>
    <dbReference type="NCBI Taxonomy" id="253184"/>
    <lineage>
        <taxon>Bacteria</taxon>
        <taxon>Bacillati</taxon>
        <taxon>Actinomycetota</taxon>
        <taxon>Actinomycetes</taxon>
        <taxon>Micrococcales</taxon>
        <taxon>Promicromonosporaceae</taxon>
        <taxon>Myceligenerans</taxon>
    </lineage>
</organism>
<dbReference type="Pfam" id="PF20058">
    <property type="entry name" value="DUF6457"/>
    <property type="match status" value="1"/>
</dbReference>
<protein>
    <recommendedName>
        <fullName evidence="1">DUF6457 domain-containing protein</fullName>
    </recommendedName>
</protein>
<reference evidence="2 3" key="1">
    <citation type="submission" date="2018-11" db="EMBL/GenBank/DDBJ databases">
        <title>Sequencing the genomes of 1000 actinobacteria strains.</title>
        <authorList>
            <person name="Klenk H.-P."/>
        </authorList>
    </citation>
    <scope>NUCLEOTIDE SEQUENCE [LARGE SCALE GENOMIC DNA]</scope>
    <source>
        <strain evidence="2 3">DSM 15700</strain>
    </source>
</reference>
<sequence>MTDLKTWIHALETELGLEPGTIDMKAVLDLARDAAHAVARPAAPVTTYAVGYAAGLAAATGETTDAARKAIALAHRWPEEA</sequence>
<dbReference type="RefSeq" id="WP_123815967.1">
    <property type="nucleotide sequence ID" value="NZ_RKQZ01000001.1"/>
</dbReference>
<accession>A0A3N4YRC1</accession>
<dbReference type="EMBL" id="RKQZ01000001">
    <property type="protein sequence ID" value="RPF23153.1"/>
    <property type="molecule type" value="Genomic_DNA"/>
</dbReference>
<evidence type="ECO:0000313" key="3">
    <source>
        <dbReference type="Proteomes" id="UP000280501"/>
    </source>
</evidence>
<evidence type="ECO:0000313" key="2">
    <source>
        <dbReference type="EMBL" id="RPF23153.1"/>
    </source>
</evidence>
<gene>
    <name evidence="2" type="ORF">EDD34_3834</name>
</gene>
<dbReference type="InterPro" id="IPR045598">
    <property type="entry name" value="DUF6457"/>
</dbReference>
<evidence type="ECO:0000259" key="1">
    <source>
        <dbReference type="Pfam" id="PF20058"/>
    </source>
</evidence>
<keyword evidence="3" id="KW-1185">Reference proteome</keyword>
<feature type="domain" description="DUF6457" evidence="1">
    <location>
        <begin position="2"/>
        <end position="80"/>
    </location>
</feature>